<sequence length="226" mass="25985">MTIYDAIERIAIFEKASPKMKSKIISYAILKKYSEQQILFREREQVKSIYLLVSGNVILYRYNHQGNRKVVFVCGKGEILNEVILEQEIASISCQTLVESIVLVIQRNHFLELLEDDTLARAIICSEAEKIRRLYRQLSNTTNRSNLTSQVAAKLWKLGRDFGEVVDDGMKVKFELSITLLADMVGAKRESTSRVIKSLKEEGLLEIQKGYFIIKDMKDLLDHAHE</sequence>
<evidence type="ECO:0000259" key="5">
    <source>
        <dbReference type="PROSITE" id="PS51063"/>
    </source>
</evidence>
<dbReference type="Gene3D" id="2.60.120.10">
    <property type="entry name" value="Jelly Rolls"/>
    <property type="match status" value="1"/>
</dbReference>
<dbReference type="CDD" id="cd00038">
    <property type="entry name" value="CAP_ED"/>
    <property type="match status" value="1"/>
</dbReference>
<dbReference type="EMBL" id="JAOQKE010000005">
    <property type="protein sequence ID" value="MCU6724966.1"/>
    <property type="molecule type" value="Genomic_DNA"/>
</dbReference>
<feature type="domain" description="HTH crp-type" evidence="5">
    <location>
        <begin position="145"/>
        <end position="218"/>
    </location>
</feature>
<evidence type="ECO:0000256" key="2">
    <source>
        <dbReference type="ARBA" id="ARBA00023125"/>
    </source>
</evidence>
<keyword evidence="2" id="KW-0238">DNA-binding</keyword>
<accession>A0ABT2SKH4</accession>
<organism evidence="6 7">
    <name type="scientific">Muricoprocola aceti</name>
    <dbReference type="NCBI Taxonomy" id="2981772"/>
    <lineage>
        <taxon>Bacteria</taxon>
        <taxon>Bacillati</taxon>
        <taxon>Bacillota</taxon>
        <taxon>Clostridia</taxon>
        <taxon>Lachnospirales</taxon>
        <taxon>Lachnospiraceae</taxon>
        <taxon>Muricoprocola</taxon>
    </lineage>
</organism>
<dbReference type="PANTHER" id="PTHR24567:SF74">
    <property type="entry name" value="HTH-TYPE TRANSCRIPTIONAL REGULATOR ARCR"/>
    <property type="match status" value="1"/>
</dbReference>
<evidence type="ECO:0000256" key="1">
    <source>
        <dbReference type="ARBA" id="ARBA00023015"/>
    </source>
</evidence>
<dbReference type="Proteomes" id="UP001652338">
    <property type="component" value="Unassembled WGS sequence"/>
</dbReference>
<dbReference type="PANTHER" id="PTHR24567">
    <property type="entry name" value="CRP FAMILY TRANSCRIPTIONAL REGULATORY PROTEIN"/>
    <property type="match status" value="1"/>
</dbReference>
<dbReference type="PROSITE" id="PS51063">
    <property type="entry name" value="HTH_CRP_2"/>
    <property type="match status" value="1"/>
</dbReference>
<evidence type="ECO:0000313" key="6">
    <source>
        <dbReference type="EMBL" id="MCU6724966.1"/>
    </source>
</evidence>
<evidence type="ECO:0000259" key="4">
    <source>
        <dbReference type="PROSITE" id="PS50042"/>
    </source>
</evidence>
<dbReference type="InterPro" id="IPR014710">
    <property type="entry name" value="RmlC-like_jellyroll"/>
</dbReference>
<comment type="caution">
    <text evidence="6">The sequence shown here is derived from an EMBL/GenBank/DDBJ whole genome shotgun (WGS) entry which is preliminary data.</text>
</comment>
<dbReference type="RefSeq" id="WP_262654387.1">
    <property type="nucleotide sequence ID" value="NZ_JAOQKE010000005.1"/>
</dbReference>
<dbReference type="Gene3D" id="1.10.10.10">
    <property type="entry name" value="Winged helix-like DNA-binding domain superfamily/Winged helix DNA-binding domain"/>
    <property type="match status" value="1"/>
</dbReference>
<dbReference type="SMART" id="SM00419">
    <property type="entry name" value="HTH_CRP"/>
    <property type="match status" value="1"/>
</dbReference>
<dbReference type="SUPFAM" id="SSF46785">
    <property type="entry name" value="Winged helix' DNA-binding domain"/>
    <property type="match status" value="1"/>
</dbReference>
<keyword evidence="1" id="KW-0805">Transcription regulation</keyword>
<dbReference type="InterPro" id="IPR012318">
    <property type="entry name" value="HTH_CRP"/>
</dbReference>
<dbReference type="SUPFAM" id="SSF51206">
    <property type="entry name" value="cAMP-binding domain-like"/>
    <property type="match status" value="1"/>
</dbReference>
<dbReference type="PROSITE" id="PS50042">
    <property type="entry name" value="CNMP_BINDING_3"/>
    <property type="match status" value="1"/>
</dbReference>
<keyword evidence="7" id="KW-1185">Reference proteome</keyword>
<dbReference type="InterPro" id="IPR000595">
    <property type="entry name" value="cNMP-bd_dom"/>
</dbReference>
<name>A0ABT2SKH4_9FIRM</name>
<proteinExistence type="predicted"/>
<feature type="domain" description="Cyclic nucleotide-binding" evidence="4">
    <location>
        <begin position="12"/>
        <end position="114"/>
    </location>
</feature>
<keyword evidence="3" id="KW-0804">Transcription</keyword>
<evidence type="ECO:0000256" key="3">
    <source>
        <dbReference type="ARBA" id="ARBA00023163"/>
    </source>
</evidence>
<dbReference type="InterPro" id="IPR036388">
    <property type="entry name" value="WH-like_DNA-bd_sf"/>
</dbReference>
<dbReference type="Pfam" id="PF00027">
    <property type="entry name" value="cNMP_binding"/>
    <property type="match status" value="1"/>
</dbReference>
<gene>
    <name evidence="6" type="ORF">OCV47_06325</name>
</gene>
<dbReference type="InterPro" id="IPR036390">
    <property type="entry name" value="WH_DNA-bd_sf"/>
</dbReference>
<dbReference type="InterPro" id="IPR018490">
    <property type="entry name" value="cNMP-bd_dom_sf"/>
</dbReference>
<dbReference type="SMART" id="SM00100">
    <property type="entry name" value="cNMP"/>
    <property type="match status" value="1"/>
</dbReference>
<dbReference type="Pfam" id="PF13545">
    <property type="entry name" value="HTH_Crp_2"/>
    <property type="match status" value="1"/>
</dbReference>
<evidence type="ECO:0000313" key="7">
    <source>
        <dbReference type="Proteomes" id="UP001652338"/>
    </source>
</evidence>
<protein>
    <submittedName>
        <fullName evidence="6">Crp/Fnr family transcriptional regulator</fullName>
    </submittedName>
</protein>
<dbReference type="InterPro" id="IPR050397">
    <property type="entry name" value="Env_Response_Regulators"/>
</dbReference>
<reference evidence="6 7" key="1">
    <citation type="journal article" date="2021" name="ISME Commun">
        <title>Automated analysis of genomic sequences facilitates high-throughput and comprehensive description of bacteria.</title>
        <authorList>
            <person name="Hitch T.C.A."/>
        </authorList>
    </citation>
    <scope>NUCLEOTIDE SEQUENCE [LARGE SCALE GENOMIC DNA]</scope>
    <source>
        <strain evidence="6 7">Sanger_29</strain>
    </source>
</reference>